<dbReference type="PROSITE" id="PS50076">
    <property type="entry name" value="DNAJ_2"/>
    <property type="match status" value="1"/>
</dbReference>
<evidence type="ECO:0000256" key="2">
    <source>
        <dbReference type="ARBA" id="ARBA00022771"/>
    </source>
</evidence>
<reference evidence="8 9" key="1">
    <citation type="journal article" date="2013" name="Chin. Sci. Bull.">
        <title>Genome survey uncovers the secrets of sex and lifestyle in caterpillar fungus.</title>
        <authorList>
            <person name="Hu X."/>
            <person name="Zhang Y."/>
            <person name="Xiao G."/>
            <person name="Zheng P."/>
            <person name="Xia Y."/>
            <person name="Zhang X."/>
            <person name="St Leger R.J."/>
            <person name="Liu X."/>
            <person name="Wang C."/>
        </authorList>
    </citation>
    <scope>NUCLEOTIDE SEQUENCE [LARGE SCALE GENOMIC DNA]</scope>
    <source>
        <strain evidence="9">Co18 / CGMCC 3.14243</strain>
        <tissue evidence="8">Fruit-body</tissue>
    </source>
</reference>
<dbReference type="PRINTS" id="PR00625">
    <property type="entry name" value="JDOMAIN"/>
</dbReference>
<dbReference type="PANTHER" id="PTHR44029:SF1">
    <property type="entry name" value="DNAJ HOMOLOG SUBFAMILY C MEMBER 21"/>
    <property type="match status" value="1"/>
</dbReference>
<feature type="region of interest" description="Disordered" evidence="5">
    <location>
        <begin position="225"/>
        <end position="247"/>
    </location>
</feature>
<dbReference type="SMART" id="SM00271">
    <property type="entry name" value="DnaJ"/>
    <property type="match status" value="1"/>
</dbReference>
<evidence type="ECO:0000259" key="7">
    <source>
        <dbReference type="PROSITE" id="PS50157"/>
    </source>
</evidence>
<evidence type="ECO:0000256" key="5">
    <source>
        <dbReference type="SAM" id="MobiDB-lite"/>
    </source>
</evidence>
<protein>
    <submittedName>
        <fullName evidence="8">Meiotically up-regulated protein</fullName>
    </submittedName>
</protein>
<sequence>MSPLRYDTTYEVSKTYFATTLPDMGVQQSSPAQDANVLAARTCYYVLLDVQADATEHDIKRAYRKRALELHPDRNFNDVETATNNFAEVQAAYDVLSDPQERAWYDSHRDAILSGHDGHEHGPEPTSFRNVRLTTTEEILSLVSKFNATVPFDDQPGGFFGIAREVFEHLALEEEAAAVAANSDCPGYPTFGFAGDDFNSVVKPFYASWVGFSTKKLFSWKDEYRPSDAPDRRTRRLMEKDNRKSRDDATHEFNHAVGFLVGFVRKRDPRYVPHGRTDAERQKSLRDVVAAKAARSRAANREKVASYSVPDWAGVGADETHEHFFSDSDEESEIELLECVVCNKSFKSANQLEAHERSKKHTKTVQELRRQLRKEGAELDLDTTPSPEANIDGPSRMASPELMIAPQAFQGESAVLADRRASSSPQWSGSALSYDDEYAPRSVVEQKLASGRRVDGGRVADSPTEGELPARMQEMTIGETGEPCPKAGKVKAKRERRKAMPENSSEGHIGHRCSVCSKSFESRTKLFKHIREEGHASATPTKDEKAMKKKR</sequence>
<dbReference type="Pfam" id="PF00226">
    <property type="entry name" value="DnaJ"/>
    <property type="match status" value="1"/>
</dbReference>
<name>T5A8G7_OPHSC</name>
<dbReference type="PANTHER" id="PTHR44029">
    <property type="entry name" value="DNAJ HOMOLOG SUBFAMILY C MEMBER 21"/>
    <property type="match status" value="1"/>
</dbReference>
<keyword evidence="1" id="KW-0479">Metal-binding</keyword>
<dbReference type="PROSITE" id="PS50157">
    <property type="entry name" value="ZINC_FINGER_C2H2_2"/>
    <property type="match status" value="2"/>
</dbReference>
<dbReference type="EMBL" id="KE654245">
    <property type="protein sequence ID" value="EQK98685.1"/>
    <property type="molecule type" value="Genomic_DNA"/>
</dbReference>
<dbReference type="Pfam" id="PF12171">
    <property type="entry name" value="zf-C2H2_jaz"/>
    <property type="match status" value="1"/>
</dbReference>
<feature type="compositionally biased region" description="Basic residues" evidence="5">
    <location>
        <begin position="488"/>
        <end position="497"/>
    </location>
</feature>
<keyword evidence="3" id="KW-0862">Zinc</keyword>
<evidence type="ECO:0000256" key="1">
    <source>
        <dbReference type="ARBA" id="ARBA00022723"/>
    </source>
</evidence>
<feature type="region of interest" description="Disordered" evidence="5">
    <location>
        <begin position="529"/>
        <end position="551"/>
    </location>
</feature>
<evidence type="ECO:0000313" key="9">
    <source>
        <dbReference type="Proteomes" id="UP000019374"/>
    </source>
</evidence>
<dbReference type="InterPro" id="IPR051964">
    <property type="entry name" value="Chaperone_stress_response"/>
</dbReference>
<dbReference type="SUPFAM" id="SSF57667">
    <property type="entry name" value="beta-beta-alpha zinc fingers"/>
    <property type="match status" value="1"/>
</dbReference>
<dbReference type="Pfam" id="PF13912">
    <property type="entry name" value="zf-C2H2_6"/>
    <property type="match status" value="1"/>
</dbReference>
<evidence type="ECO:0000259" key="6">
    <source>
        <dbReference type="PROSITE" id="PS50076"/>
    </source>
</evidence>
<dbReference type="eggNOG" id="KOG0717">
    <property type="taxonomic scope" value="Eukaryota"/>
</dbReference>
<evidence type="ECO:0000256" key="3">
    <source>
        <dbReference type="ARBA" id="ARBA00022833"/>
    </source>
</evidence>
<gene>
    <name evidence="8" type="ORF">OCS_05602</name>
</gene>
<dbReference type="SMART" id="SM00355">
    <property type="entry name" value="ZnF_C2H2"/>
    <property type="match status" value="2"/>
</dbReference>
<dbReference type="GO" id="GO:0008270">
    <property type="term" value="F:zinc ion binding"/>
    <property type="evidence" value="ECO:0007669"/>
    <property type="project" value="UniProtKB-KW"/>
</dbReference>
<dbReference type="Gene3D" id="3.30.160.60">
    <property type="entry name" value="Classic Zinc Finger"/>
    <property type="match status" value="1"/>
</dbReference>
<dbReference type="InterPro" id="IPR036869">
    <property type="entry name" value="J_dom_sf"/>
</dbReference>
<dbReference type="AlphaFoldDB" id="T5A8G7"/>
<organism evidence="8 9">
    <name type="scientific">Ophiocordyceps sinensis (strain Co18 / CGMCC 3.14243)</name>
    <name type="common">Yarsagumba caterpillar fungus</name>
    <name type="synonym">Hirsutella sinensis</name>
    <dbReference type="NCBI Taxonomy" id="911162"/>
    <lineage>
        <taxon>Eukaryota</taxon>
        <taxon>Fungi</taxon>
        <taxon>Dikarya</taxon>
        <taxon>Ascomycota</taxon>
        <taxon>Pezizomycotina</taxon>
        <taxon>Sordariomycetes</taxon>
        <taxon>Hypocreomycetidae</taxon>
        <taxon>Hypocreales</taxon>
        <taxon>Ophiocordycipitaceae</taxon>
        <taxon>Ophiocordyceps</taxon>
    </lineage>
</organism>
<dbReference type="OrthoDB" id="5894at2759"/>
<keyword evidence="2 4" id="KW-0863">Zinc-finger</keyword>
<dbReference type="PROSITE" id="PS00028">
    <property type="entry name" value="ZINC_FINGER_C2H2_1"/>
    <property type="match status" value="2"/>
</dbReference>
<dbReference type="InterPro" id="IPR003604">
    <property type="entry name" value="Matrin/U1-like-C_Znf_C2H2"/>
</dbReference>
<dbReference type="InterPro" id="IPR036236">
    <property type="entry name" value="Znf_C2H2_sf"/>
</dbReference>
<feature type="domain" description="C2H2-type" evidence="7">
    <location>
        <begin position="337"/>
        <end position="366"/>
    </location>
</feature>
<feature type="domain" description="J" evidence="6">
    <location>
        <begin position="43"/>
        <end position="109"/>
    </location>
</feature>
<dbReference type="GO" id="GO:0005737">
    <property type="term" value="C:cytoplasm"/>
    <property type="evidence" value="ECO:0007669"/>
    <property type="project" value="TreeGrafter"/>
</dbReference>
<evidence type="ECO:0000313" key="8">
    <source>
        <dbReference type="EMBL" id="EQK98685.1"/>
    </source>
</evidence>
<dbReference type="InterPro" id="IPR001623">
    <property type="entry name" value="DnaJ_domain"/>
</dbReference>
<dbReference type="PROSITE" id="PS00636">
    <property type="entry name" value="DNAJ_1"/>
    <property type="match status" value="1"/>
</dbReference>
<dbReference type="Pfam" id="PF21884">
    <property type="entry name" value="ZUO1-like_ZHD"/>
    <property type="match status" value="1"/>
</dbReference>
<dbReference type="InterPro" id="IPR054076">
    <property type="entry name" value="ZUO1-like_ZHD"/>
</dbReference>
<dbReference type="HOGENOM" id="CLU_009539_2_1_1"/>
<dbReference type="SUPFAM" id="SSF46565">
    <property type="entry name" value="Chaperone J-domain"/>
    <property type="match status" value="1"/>
</dbReference>
<dbReference type="GO" id="GO:0003676">
    <property type="term" value="F:nucleic acid binding"/>
    <property type="evidence" value="ECO:0007669"/>
    <property type="project" value="InterPro"/>
</dbReference>
<feature type="domain" description="C2H2-type" evidence="7">
    <location>
        <begin position="511"/>
        <end position="540"/>
    </location>
</feature>
<dbReference type="Proteomes" id="UP000019374">
    <property type="component" value="Unassembled WGS sequence"/>
</dbReference>
<dbReference type="InterPro" id="IPR018253">
    <property type="entry name" value="DnaJ_domain_CS"/>
</dbReference>
<proteinExistence type="predicted"/>
<dbReference type="CDD" id="cd06257">
    <property type="entry name" value="DnaJ"/>
    <property type="match status" value="1"/>
</dbReference>
<dbReference type="InterPro" id="IPR013087">
    <property type="entry name" value="Znf_C2H2_type"/>
</dbReference>
<accession>T5A8G7</accession>
<dbReference type="Gene3D" id="1.10.287.110">
    <property type="entry name" value="DnaJ domain"/>
    <property type="match status" value="1"/>
</dbReference>
<dbReference type="InterPro" id="IPR022755">
    <property type="entry name" value="Znf_C2H2_jaz"/>
</dbReference>
<feature type="region of interest" description="Disordered" evidence="5">
    <location>
        <begin position="448"/>
        <end position="511"/>
    </location>
</feature>
<dbReference type="SMART" id="SM00451">
    <property type="entry name" value="ZnF_U1"/>
    <property type="match status" value="1"/>
</dbReference>
<evidence type="ECO:0000256" key="4">
    <source>
        <dbReference type="PROSITE-ProRule" id="PRU00042"/>
    </source>
</evidence>